<dbReference type="SMART" id="SM00353">
    <property type="entry name" value="HLH"/>
    <property type="match status" value="1"/>
</dbReference>
<dbReference type="Pfam" id="PF00010">
    <property type="entry name" value="HLH"/>
    <property type="match status" value="1"/>
</dbReference>
<dbReference type="PANTHER" id="PTHR19290">
    <property type="entry name" value="BASIC HELIX-LOOP-HELIX PROTEIN NEUROGENIN-RELATED"/>
    <property type="match status" value="1"/>
</dbReference>
<reference evidence="1" key="1">
    <citation type="submission" date="2022-08" db="UniProtKB">
        <authorList>
            <consortium name="EnsemblMetazoa"/>
        </authorList>
    </citation>
    <scope>IDENTIFICATION</scope>
    <source>
        <strain evidence="1">Israel</strain>
    </source>
</reference>
<dbReference type="VEuPathDB" id="VectorBase:PPAI001169"/>
<organism evidence="1 2">
    <name type="scientific">Phlebotomus papatasi</name>
    <name type="common">Sandfly</name>
    <dbReference type="NCBI Taxonomy" id="29031"/>
    <lineage>
        <taxon>Eukaryota</taxon>
        <taxon>Metazoa</taxon>
        <taxon>Ecdysozoa</taxon>
        <taxon>Arthropoda</taxon>
        <taxon>Hexapoda</taxon>
        <taxon>Insecta</taxon>
        <taxon>Pterygota</taxon>
        <taxon>Neoptera</taxon>
        <taxon>Endopterygota</taxon>
        <taxon>Diptera</taxon>
        <taxon>Nematocera</taxon>
        <taxon>Psychodoidea</taxon>
        <taxon>Psychodidae</taxon>
        <taxon>Phlebotomus</taxon>
        <taxon>Phlebotomus</taxon>
    </lineage>
</organism>
<protein>
    <submittedName>
        <fullName evidence="1">Uncharacterized protein</fullName>
    </submittedName>
</protein>
<dbReference type="GO" id="GO:0061564">
    <property type="term" value="P:axon development"/>
    <property type="evidence" value="ECO:0007669"/>
    <property type="project" value="TreeGrafter"/>
</dbReference>
<dbReference type="GO" id="GO:0000981">
    <property type="term" value="F:DNA-binding transcription factor activity, RNA polymerase II-specific"/>
    <property type="evidence" value="ECO:0007669"/>
    <property type="project" value="TreeGrafter"/>
</dbReference>
<dbReference type="GO" id="GO:0070888">
    <property type="term" value="F:E-box binding"/>
    <property type="evidence" value="ECO:0007669"/>
    <property type="project" value="TreeGrafter"/>
</dbReference>
<dbReference type="GO" id="GO:0045944">
    <property type="term" value="P:positive regulation of transcription by RNA polymerase II"/>
    <property type="evidence" value="ECO:0007669"/>
    <property type="project" value="TreeGrafter"/>
</dbReference>
<dbReference type="InterPro" id="IPR011598">
    <property type="entry name" value="bHLH_dom"/>
</dbReference>
<dbReference type="AlphaFoldDB" id="A0A1B0D1E6"/>
<sequence length="88" mass="9781">MHDLNDALDELRSVIPYAHSPSVRKLSKIATLLLAKNYILMQQNALEEMRRLLAYIQSTTGAAPLDLASFPAAAKLQQLLQNPPEQPN</sequence>
<dbReference type="VEuPathDB" id="VectorBase:PPAPM1_006444"/>
<dbReference type="GO" id="GO:0005634">
    <property type="term" value="C:nucleus"/>
    <property type="evidence" value="ECO:0007669"/>
    <property type="project" value="TreeGrafter"/>
</dbReference>
<dbReference type="PANTHER" id="PTHR19290:SF104">
    <property type="entry name" value="GH17679P"/>
    <property type="match status" value="1"/>
</dbReference>
<dbReference type="InterPro" id="IPR036638">
    <property type="entry name" value="HLH_DNA-bd_sf"/>
</dbReference>
<dbReference type="EnsemblMetazoa" id="PPAI001169-RA">
    <property type="protein sequence ID" value="PPAI001169-PA"/>
    <property type="gene ID" value="PPAI001169"/>
</dbReference>
<proteinExistence type="predicted"/>
<accession>A0A1B0D1E6</accession>
<dbReference type="SUPFAM" id="SSF47459">
    <property type="entry name" value="HLH, helix-loop-helix DNA-binding domain"/>
    <property type="match status" value="1"/>
</dbReference>
<dbReference type="Proteomes" id="UP000092462">
    <property type="component" value="Unassembled WGS sequence"/>
</dbReference>
<name>A0A1B0D1E6_PHLPP</name>
<dbReference type="EMBL" id="AJVK01010230">
    <property type="status" value="NOT_ANNOTATED_CDS"/>
    <property type="molecule type" value="Genomic_DNA"/>
</dbReference>
<dbReference type="GO" id="GO:0046983">
    <property type="term" value="F:protein dimerization activity"/>
    <property type="evidence" value="ECO:0007669"/>
    <property type="project" value="InterPro"/>
</dbReference>
<dbReference type="Gene3D" id="4.10.280.10">
    <property type="entry name" value="Helix-loop-helix DNA-binding domain"/>
    <property type="match status" value="1"/>
</dbReference>
<dbReference type="InterPro" id="IPR050359">
    <property type="entry name" value="bHLH_transcription_factors"/>
</dbReference>
<dbReference type="PROSITE" id="PS50888">
    <property type="entry name" value="BHLH"/>
    <property type="match status" value="1"/>
</dbReference>
<evidence type="ECO:0000313" key="2">
    <source>
        <dbReference type="Proteomes" id="UP000092462"/>
    </source>
</evidence>
<dbReference type="GO" id="GO:0007423">
    <property type="term" value="P:sensory organ development"/>
    <property type="evidence" value="ECO:0007669"/>
    <property type="project" value="TreeGrafter"/>
</dbReference>
<evidence type="ECO:0000313" key="1">
    <source>
        <dbReference type="EnsemblMetazoa" id="PPAI001169-PA"/>
    </source>
</evidence>
<keyword evidence="2" id="KW-1185">Reference proteome</keyword>